<dbReference type="Proteomes" id="UP000006898">
    <property type="component" value="Chromosome"/>
</dbReference>
<dbReference type="AlphaFoldDB" id="D5MFN8"/>
<organism evidence="1 2">
    <name type="scientific">Methylomirabilis oxygeniifera</name>
    <dbReference type="NCBI Taxonomy" id="671143"/>
    <lineage>
        <taxon>Bacteria</taxon>
        <taxon>Candidatus Methylomirabilota</taxon>
        <taxon>Candidatus Methylomirabilia</taxon>
        <taxon>Candidatus Methylomirabilales</taxon>
        <taxon>Candidatus Methylomirabilaceae</taxon>
        <taxon>Candidatus Methylomirabilis</taxon>
    </lineage>
</organism>
<sequence>MAYGGLMIVASHNPLEQ</sequence>
<proteinExistence type="predicted"/>
<dbReference type="EMBL" id="FP565575">
    <property type="protein sequence ID" value="CBE68569.1"/>
    <property type="molecule type" value="Genomic_DNA"/>
</dbReference>
<evidence type="ECO:0000313" key="1">
    <source>
        <dbReference type="EMBL" id="CBE68569.1"/>
    </source>
</evidence>
<name>D5MFN8_METO1</name>
<gene>
    <name evidence="1" type="ORF">DAMO_1509</name>
</gene>
<protein>
    <submittedName>
        <fullName evidence="1">Uncharacterized protein</fullName>
    </submittedName>
</protein>
<evidence type="ECO:0000313" key="2">
    <source>
        <dbReference type="Proteomes" id="UP000006898"/>
    </source>
</evidence>
<dbReference type="HOGENOM" id="CLU_3431812_0_0_0"/>
<dbReference type="STRING" id="671143.DAMO_1509"/>
<accession>D5MFN8</accession>
<dbReference type="KEGG" id="mox:DAMO_1509"/>
<reference evidence="1 2" key="1">
    <citation type="journal article" date="2010" name="Nature">
        <title>Nitrite-driven anaerobic methane oxidation by oxygenic bacteria.</title>
        <authorList>
            <person name="Ettwig K.F."/>
            <person name="Butler M.K."/>
            <person name="Le Paslier D."/>
            <person name="Pelletier E."/>
            <person name="Mangenot S."/>
            <person name="Kuypers M.M.M."/>
            <person name="Schreiber F."/>
            <person name="Dutilh B.E."/>
            <person name="Zedelius J."/>
            <person name="de Beer D."/>
            <person name="Gloerich J."/>
            <person name="Wessels H.J.C.T."/>
            <person name="van Allen T."/>
            <person name="Luesken F."/>
            <person name="Wu M."/>
            <person name="van de Pas-Schoonen K.T."/>
            <person name="Op den Camp H.J.M."/>
            <person name="Janssen-Megens E.M."/>
            <person name="Francoijs K-J."/>
            <person name="Stunnenberg H."/>
            <person name="Weissenbach J."/>
            <person name="Jetten M.S.M."/>
            <person name="Strous M."/>
        </authorList>
    </citation>
    <scope>NUCLEOTIDE SEQUENCE [LARGE SCALE GENOMIC DNA]</scope>
</reference>